<proteinExistence type="predicted"/>
<sequence>MDWLANAESTLNSRPIVAFAVIAAAALLALIAWMWGPVLLTSRHTYESRRERVADTDRYRRNIGQLLIIPILVVAALYTLLQVSRAARETVERSRQQQYSGGLQALAGDAVAARLAGLHTLAQMMGGDRPDMLCPDGNQRPLSGPGGAAADAAAFSIDNRLYREAMQGIAAQAVISSHLGRPGDGDAAGRQRKEASQQAVIGADTQAALTVVARRRCEPYSKEVPLNLAGGYFRGASMAYAQLIRSDLRGSDLSASELYLVNFYRASLDKADLGGSNLTRASFANASLTAANFGPGENLASPDLPRLPHLRTQLGGAQIVSANAQGANFRCAMMSDARLDESRLDGADFRRAVLARTTLLGARGVGVRLGAACAPKANFSNPIGIASANRTKPRKSDFSGADFSDGFFRAAHFDNILLRDAVFIRSDLTGADFSNSDLSNADFRGANLTGVRFDGANLTGIRLGGALICDTSGLPDSVARPNCGAQFLPIEAGRYGDACLPPVEAGGGLAQQCPSDPDGTMVVSAPATVAN</sequence>
<feature type="transmembrane region" description="Helical" evidence="2">
    <location>
        <begin position="16"/>
        <end position="41"/>
    </location>
</feature>
<keyword evidence="2" id="KW-1133">Transmembrane helix</keyword>
<dbReference type="InterPro" id="IPR051082">
    <property type="entry name" value="Pentapeptide-BTB/POZ_domain"/>
</dbReference>
<organism evidence="3 4">
    <name type="scientific">Inquilinus limosus</name>
    <dbReference type="NCBI Taxonomy" id="171674"/>
    <lineage>
        <taxon>Bacteria</taxon>
        <taxon>Pseudomonadati</taxon>
        <taxon>Pseudomonadota</taxon>
        <taxon>Alphaproteobacteria</taxon>
        <taxon>Rhodospirillales</taxon>
        <taxon>Rhodospirillaceae</taxon>
        <taxon>Inquilinus</taxon>
    </lineage>
</organism>
<evidence type="ECO:0000313" key="3">
    <source>
        <dbReference type="EMBL" id="OWJ64755.1"/>
    </source>
</evidence>
<keyword evidence="4" id="KW-1185">Reference proteome</keyword>
<evidence type="ECO:0008006" key="5">
    <source>
        <dbReference type="Google" id="ProtNLM"/>
    </source>
</evidence>
<protein>
    <recommendedName>
        <fullName evidence="5">Pentapeptide repeat-containing protein</fullName>
    </recommendedName>
</protein>
<feature type="region of interest" description="Disordered" evidence="1">
    <location>
        <begin position="180"/>
        <end position="199"/>
    </location>
</feature>
<dbReference type="Gene3D" id="2.160.20.80">
    <property type="entry name" value="E3 ubiquitin-protein ligase SopA"/>
    <property type="match status" value="2"/>
</dbReference>
<evidence type="ECO:0000256" key="1">
    <source>
        <dbReference type="SAM" id="MobiDB-lite"/>
    </source>
</evidence>
<evidence type="ECO:0000313" key="4">
    <source>
        <dbReference type="Proteomes" id="UP000196655"/>
    </source>
</evidence>
<dbReference type="RefSeq" id="WP_088153359.1">
    <property type="nucleotide sequence ID" value="NZ_NHON01000050.1"/>
</dbReference>
<gene>
    <name evidence="3" type="ORF">BWR60_22975</name>
</gene>
<dbReference type="EMBL" id="NHON01000050">
    <property type="protein sequence ID" value="OWJ64755.1"/>
    <property type="molecule type" value="Genomic_DNA"/>
</dbReference>
<dbReference type="PANTHER" id="PTHR14136:SF17">
    <property type="entry name" value="BTB_POZ DOMAIN-CONTAINING PROTEIN KCTD9"/>
    <property type="match status" value="1"/>
</dbReference>
<keyword evidence="2" id="KW-0812">Transmembrane</keyword>
<accession>A0A211ZHM6</accession>
<comment type="caution">
    <text evidence="3">The sequence shown here is derived from an EMBL/GenBank/DDBJ whole genome shotgun (WGS) entry which is preliminary data.</text>
</comment>
<dbReference type="InterPro" id="IPR001646">
    <property type="entry name" value="5peptide_repeat"/>
</dbReference>
<dbReference type="AlphaFoldDB" id="A0A211ZHM6"/>
<feature type="transmembrane region" description="Helical" evidence="2">
    <location>
        <begin position="62"/>
        <end position="81"/>
    </location>
</feature>
<reference evidence="4" key="1">
    <citation type="submission" date="2017-05" db="EMBL/GenBank/DDBJ databases">
        <authorList>
            <person name="Macchi M."/>
            <person name="Festa S."/>
            <person name="Coppotelli B.M."/>
            <person name="Morelli I.S."/>
        </authorList>
    </citation>
    <scope>NUCLEOTIDE SEQUENCE [LARGE SCALE GENOMIC DNA]</scope>
    <source>
        <strain evidence="4">I</strain>
    </source>
</reference>
<dbReference type="Proteomes" id="UP000196655">
    <property type="component" value="Unassembled WGS sequence"/>
</dbReference>
<evidence type="ECO:0000256" key="2">
    <source>
        <dbReference type="SAM" id="Phobius"/>
    </source>
</evidence>
<feature type="compositionally biased region" description="Basic and acidic residues" evidence="1">
    <location>
        <begin position="181"/>
        <end position="195"/>
    </location>
</feature>
<keyword evidence="2" id="KW-0472">Membrane</keyword>
<dbReference type="PANTHER" id="PTHR14136">
    <property type="entry name" value="BTB_POZ DOMAIN-CONTAINING PROTEIN KCTD9"/>
    <property type="match status" value="1"/>
</dbReference>
<dbReference type="Pfam" id="PF00805">
    <property type="entry name" value="Pentapeptide"/>
    <property type="match status" value="4"/>
</dbReference>
<name>A0A211ZHM6_9PROT</name>
<dbReference type="SUPFAM" id="SSF141571">
    <property type="entry name" value="Pentapeptide repeat-like"/>
    <property type="match status" value="2"/>
</dbReference>